<keyword evidence="10" id="KW-1185">Reference proteome</keyword>
<name>A0A9W6GYG0_9HYPH</name>
<evidence type="ECO:0000256" key="2">
    <source>
        <dbReference type="ARBA" id="ARBA00014420"/>
    </source>
</evidence>
<dbReference type="GO" id="GO:0030255">
    <property type="term" value="P:protein secretion by the type IV secretion system"/>
    <property type="evidence" value="ECO:0007669"/>
    <property type="project" value="InterPro"/>
</dbReference>
<evidence type="ECO:0000256" key="5">
    <source>
        <dbReference type="ARBA" id="ARBA00023136"/>
    </source>
</evidence>
<evidence type="ECO:0000313" key="9">
    <source>
        <dbReference type="EMBL" id="GLI95298.1"/>
    </source>
</evidence>
<dbReference type="InterPro" id="IPR032710">
    <property type="entry name" value="NTF2-like_dom_sf"/>
</dbReference>
<evidence type="ECO:0000256" key="3">
    <source>
        <dbReference type="ARBA" id="ARBA00022692"/>
    </source>
</evidence>
<evidence type="ECO:0000259" key="8">
    <source>
        <dbReference type="Pfam" id="PF04335"/>
    </source>
</evidence>
<evidence type="ECO:0000256" key="7">
    <source>
        <dbReference type="SAM" id="Phobius"/>
    </source>
</evidence>
<evidence type="ECO:0000256" key="4">
    <source>
        <dbReference type="ARBA" id="ARBA00022989"/>
    </source>
</evidence>
<dbReference type="AlphaFoldDB" id="A0A9W6GYG0"/>
<dbReference type="SUPFAM" id="SSF54427">
    <property type="entry name" value="NTF2-like"/>
    <property type="match status" value="1"/>
</dbReference>
<dbReference type="GO" id="GO:0016020">
    <property type="term" value="C:membrane"/>
    <property type="evidence" value="ECO:0007669"/>
    <property type="project" value="InterPro"/>
</dbReference>
<dbReference type="RefSeq" id="WP_281806036.1">
    <property type="nucleotide sequence ID" value="NZ_BSEC01000002.1"/>
</dbReference>
<keyword evidence="5 7" id="KW-0472">Membrane</keyword>
<dbReference type="EMBL" id="BSEC01000002">
    <property type="protein sequence ID" value="GLI95298.1"/>
    <property type="molecule type" value="Genomic_DNA"/>
</dbReference>
<comment type="subcellular location">
    <subcellularLocation>
        <location evidence="6">Endomembrane system</location>
        <topology evidence="6">Single-pass membrane protein</topology>
    </subcellularLocation>
</comment>
<organism evidence="9 10">
    <name type="scientific">Methylocystis echinoides</name>
    <dbReference type="NCBI Taxonomy" id="29468"/>
    <lineage>
        <taxon>Bacteria</taxon>
        <taxon>Pseudomonadati</taxon>
        <taxon>Pseudomonadota</taxon>
        <taxon>Alphaproteobacteria</taxon>
        <taxon>Hyphomicrobiales</taxon>
        <taxon>Methylocystaceae</taxon>
        <taxon>Methylocystis</taxon>
    </lineage>
</organism>
<evidence type="ECO:0000313" key="10">
    <source>
        <dbReference type="Proteomes" id="UP001144323"/>
    </source>
</evidence>
<dbReference type="CDD" id="cd16424">
    <property type="entry name" value="VirB8"/>
    <property type="match status" value="1"/>
</dbReference>
<keyword evidence="3 7" id="KW-0812">Transmembrane</keyword>
<dbReference type="InterPro" id="IPR007430">
    <property type="entry name" value="VirB8"/>
</dbReference>
<dbReference type="PIRSF" id="PIRSF003299">
    <property type="entry name" value="VirB8_PtlE"/>
    <property type="match status" value="1"/>
</dbReference>
<evidence type="ECO:0000256" key="1">
    <source>
        <dbReference type="ARBA" id="ARBA00011070"/>
    </source>
</evidence>
<accession>A0A9W6GYG0</accession>
<dbReference type="GO" id="GO:0012505">
    <property type="term" value="C:endomembrane system"/>
    <property type="evidence" value="ECO:0007669"/>
    <property type="project" value="UniProtKB-SubCell"/>
</dbReference>
<proteinExistence type="inferred from homology"/>
<sequence length="257" mass="28530">MMWELPFRRLPRRALREEFAPIAPGPGTPATGEGARYYQEGGTWEEDRTLWKNASLSIAWIIAAVMTVVALGAIVSLASLAPLKTFEPYMIVVDKSSGFVEVKRPMAEGALSQDEAVTMFNVVRYVKARETYDPKALKDNFDLAQLLSTGDAARDLTEIFSPANPKNPVKIFGATTEVAVSVKSVTFPNQRTALVRFGTDEKSASNIVHRDWVALVRFRYSGAPMSNQMRFDNPLGFQTTEYRRDQETVPTATGAEK</sequence>
<feature type="transmembrane region" description="Helical" evidence="7">
    <location>
        <begin position="58"/>
        <end position="81"/>
    </location>
</feature>
<comment type="similarity">
    <text evidence="1">Belongs to the virB8 family.</text>
</comment>
<comment type="caution">
    <text evidence="9">The sequence shown here is derived from an EMBL/GenBank/DDBJ whole genome shotgun (WGS) entry which is preliminary data.</text>
</comment>
<feature type="domain" description="Bacterial virulence protein VirB8" evidence="8">
    <location>
        <begin position="43"/>
        <end position="247"/>
    </location>
</feature>
<dbReference type="Proteomes" id="UP001144323">
    <property type="component" value="Unassembled WGS sequence"/>
</dbReference>
<dbReference type="Gene3D" id="3.10.450.230">
    <property type="entry name" value="VirB8 protein"/>
    <property type="match status" value="1"/>
</dbReference>
<reference evidence="9" key="1">
    <citation type="journal article" date="2023" name="Int. J. Syst. Evol. Microbiol.">
        <title>Methylocystis iwaonis sp. nov., a type II methane-oxidizing bacterium from surface soil of a rice paddy field in Japan, and emended description of the genus Methylocystis (ex Whittenbury et al. 1970) Bowman et al. 1993.</title>
        <authorList>
            <person name="Kaise H."/>
            <person name="Sawadogo J.B."/>
            <person name="Alam M.S."/>
            <person name="Ueno C."/>
            <person name="Dianou D."/>
            <person name="Shinjo R."/>
            <person name="Asakawa S."/>
        </authorList>
    </citation>
    <scope>NUCLEOTIDE SEQUENCE</scope>
    <source>
        <strain evidence="9">LMG27198</strain>
    </source>
</reference>
<gene>
    <name evidence="9" type="ORF">LMG27198_42900</name>
</gene>
<keyword evidence="4 7" id="KW-1133">Transmembrane helix</keyword>
<protein>
    <recommendedName>
        <fullName evidence="2">Type IV secretion system protein virB8</fullName>
    </recommendedName>
</protein>
<evidence type="ECO:0000256" key="6">
    <source>
        <dbReference type="ARBA" id="ARBA00037847"/>
    </source>
</evidence>
<dbReference type="InterPro" id="IPR026264">
    <property type="entry name" value="VirB8/PtlE"/>
</dbReference>
<dbReference type="Pfam" id="PF04335">
    <property type="entry name" value="VirB8"/>
    <property type="match status" value="1"/>
</dbReference>